<dbReference type="AlphaFoldDB" id="A0A4R5F346"/>
<gene>
    <name evidence="2" type="ORF">E0I26_14985</name>
</gene>
<feature type="transmembrane region" description="Helical" evidence="1">
    <location>
        <begin position="73"/>
        <end position="91"/>
    </location>
</feature>
<organism evidence="2 3">
    <name type="scientific">Flavobacterium rhamnosiphilum</name>
    <dbReference type="NCBI Taxonomy" id="2541724"/>
    <lineage>
        <taxon>Bacteria</taxon>
        <taxon>Pseudomonadati</taxon>
        <taxon>Bacteroidota</taxon>
        <taxon>Flavobacteriia</taxon>
        <taxon>Flavobacteriales</taxon>
        <taxon>Flavobacteriaceae</taxon>
        <taxon>Flavobacterium</taxon>
    </lineage>
</organism>
<feature type="transmembrane region" description="Helical" evidence="1">
    <location>
        <begin position="151"/>
        <end position="177"/>
    </location>
</feature>
<protein>
    <submittedName>
        <fullName evidence="2">Uncharacterized protein</fullName>
    </submittedName>
</protein>
<reference evidence="2 3" key="1">
    <citation type="submission" date="2019-03" db="EMBL/GenBank/DDBJ databases">
        <title>Novel species of Flavobacterium.</title>
        <authorList>
            <person name="Liu Q."/>
            <person name="Xin Y.-H."/>
        </authorList>
    </citation>
    <scope>NUCLEOTIDE SEQUENCE [LARGE SCALE GENOMIC DNA]</scope>
    <source>
        <strain evidence="2 3">LB3P52</strain>
    </source>
</reference>
<dbReference type="RefSeq" id="WP_131917253.1">
    <property type="nucleotide sequence ID" value="NZ_SMLG01000014.1"/>
</dbReference>
<dbReference type="EMBL" id="SMLG01000014">
    <property type="protein sequence ID" value="TDE42019.1"/>
    <property type="molecule type" value="Genomic_DNA"/>
</dbReference>
<keyword evidence="3" id="KW-1185">Reference proteome</keyword>
<keyword evidence="1" id="KW-0812">Transmembrane</keyword>
<dbReference type="Proteomes" id="UP000294814">
    <property type="component" value="Unassembled WGS sequence"/>
</dbReference>
<dbReference type="OrthoDB" id="1361323at2"/>
<evidence type="ECO:0000313" key="2">
    <source>
        <dbReference type="EMBL" id="TDE42019.1"/>
    </source>
</evidence>
<sequence length="221" mass="25412">MKNGEITEILRNNTDDKLNIYLSALLAKCKDIEKENNLIALIMLILILLFYMADISQTDSIQIGPLSIKDINSIKIFIPLVFAFLIFRYILISAHKAELHKIIKVFTIDFFSFKDSTQYDALHMDDFTRTILPFSIYGELGNLSYKGKSKFGCFGAILIFPISGLVLVPFILEFIWIKKFIIDFSTLNFTQKSSVILSIWILAISLYYFVHNMIIAVKENK</sequence>
<feature type="transmembrane region" description="Helical" evidence="1">
    <location>
        <begin position="197"/>
        <end position="217"/>
    </location>
</feature>
<proteinExistence type="predicted"/>
<keyword evidence="1" id="KW-1133">Transmembrane helix</keyword>
<evidence type="ECO:0000256" key="1">
    <source>
        <dbReference type="SAM" id="Phobius"/>
    </source>
</evidence>
<feature type="transmembrane region" description="Helical" evidence="1">
    <location>
        <begin position="36"/>
        <end position="53"/>
    </location>
</feature>
<accession>A0A4R5F346</accession>
<name>A0A4R5F346_9FLAO</name>
<keyword evidence="1" id="KW-0472">Membrane</keyword>
<evidence type="ECO:0000313" key="3">
    <source>
        <dbReference type="Proteomes" id="UP000294814"/>
    </source>
</evidence>
<comment type="caution">
    <text evidence="2">The sequence shown here is derived from an EMBL/GenBank/DDBJ whole genome shotgun (WGS) entry which is preliminary data.</text>
</comment>